<evidence type="ECO:0000313" key="1">
    <source>
        <dbReference type="EMBL" id="KAK1869549.1"/>
    </source>
</evidence>
<accession>A0ACC3CH97</accession>
<reference evidence="1" key="1">
    <citation type="submission" date="2019-11" db="EMBL/GenBank/DDBJ databases">
        <title>Nori genome reveals adaptations in red seaweeds to the harsh intertidal environment.</title>
        <authorList>
            <person name="Wang D."/>
            <person name="Mao Y."/>
        </authorList>
    </citation>
    <scope>NUCLEOTIDE SEQUENCE</scope>
    <source>
        <tissue evidence="1">Gametophyte</tissue>
    </source>
</reference>
<proteinExistence type="predicted"/>
<gene>
    <name evidence="1" type="ORF">I4F81_012024</name>
</gene>
<protein>
    <submittedName>
        <fullName evidence="1">Uncharacterized protein</fullName>
    </submittedName>
</protein>
<dbReference type="Proteomes" id="UP000798662">
    <property type="component" value="Chromosome 3"/>
</dbReference>
<keyword evidence="2" id="KW-1185">Reference proteome</keyword>
<evidence type="ECO:0000313" key="2">
    <source>
        <dbReference type="Proteomes" id="UP000798662"/>
    </source>
</evidence>
<name>A0ACC3CH97_PYRYE</name>
<comment type="caution">
    <text evidence="1">The sequence shown here is derived from an EMBL/GenBank/DDBJ whole genome shotgun (WGS) entry which is preliminary data.</text>
</comment>
<sequence length="456" mass="47067">MAPSLRPQAVCSRGSGGGGGGMAFVATLPAAAAAAASAWATGTGGSPSRRLTAGRPARAPRWAAVASRPPPAQTPEPSAVAAAANGSDAAAAAAAAAAATSAVGGGASGVAPLGLAGGGGGGASLPPELPPLAGTALGTSLAFGSHRMRVFSGTSNPDLANAVARYLGKPAVNPILHKKFADGETYVRIEESVRGSNVFLIQSTSNPANDHYFELLLMIDACRRAHAAQVTCVLPYYGYSRADRLIDPDKRRREALTSKLVSNMLTTAGADRIVLLDIHSPQSCGFFDIPVDHIYGSGVLVDYLRAKNLDDLVIVAPDVGGVARARAFAKDLNDAPLAIIDKRREAHNVAKVLNLVGDVRGKTAVIVDDMIDTGGTIHEGAKMLAAKGARQVFAVCTHAIFSGPAVERLSSGAFQEVIVTDSIHLPPEKRFEQLRILSVAPIIGETIWRVNDQSSR</sequence>
<dbReference type="EMBL" id="CM020620">
    <property type="protein sequence ID" value="KAK1869549.1"/>
    <property type="molecule type" value="Genomic_DNA"/>
</dbReference>
<organism evidence="1 2">
    <name type="scientific">Pyropia yezoensis</name>
    <name type="common">Susabi-nori</name>
    <name type="synonym">Porphyra yezoensis</name>
    <dbReference type="NCBI Taxonomy" id="2788"/>
    <lineage>
        <taxon>Eukaryota</taxon>
        <taxon>Rhodophyta</taxon>
        <taxon>Bangiophyceae</taxon>
        <taxon>Bangiales</taxon>
        <taxon>Bangiaceae</taxon>
        <taxon>Pyropia</taxon>
    </lineage>
</organism>